<dbReference type="InterPro" id="IPR013189">
    <property type="entry name" value="Glyco_hydro_32_C"/>
</dbReference>
<feature type="signal peptide" evidence="5">
    <location>
        <begin position="1"/>
        <end position="20"/>
    </location>
</feature>
<evidence type="ECO:0000256" key="5">
    <source>
        <dbReference type="SAM" id="SignalP"/>
    </source>
</evidence>
<gene>
    <name evidence="8" type="primary">CWINV4</name>
    <name evidence="8" type="ORF">AK812_SmicGene43004</name>
</gene>
<name>A0A1Q9C240_SYMMI</name>
<dbReference type="Pfam" id="PF00251">
    <property type="entry name" value="Glyco_hydro_32N"/>
    <property type="match status" value="1"/>
</dbReference>
<dbReference type="InterPro" id="IPR013148">
    <property type="entry name" value="Glyco_hydro_32_N"/>
</dbReference>
<reference evidence="8 9" key="1">
    <citation type="submission" date="2016-02" db="EMBL/GenBank/DDBJ databases">
        <title>Genome analysis of coral dinoflagellate symbionts highlights evolutionary adaptations to a symbiotic lifestyle.</title>
        <authorList>
            <person name="Aranda M."/>
            <person name="Li Y."/>
            <person name="Liew Y.J."/>
            <person name="Baumgarten S."/>
            <person name="Simakov O."/>
            <person name="Wilson M."/>
            <person name="Piel J."/>
            <person name="Ashoor H."/>
            <person name="Bougouffa S."/>
            <person name="Bajic V.B."/>
            <person name="Ryu T."/>
            <person name="Ravasi T."/>
            <person name="Bayer T."/>
            <person name="Micklem G."/>
            <person name="Kim H."/>
            <person name="Bhak J."/>
            <person name="Lajeunesse T.C."/>
            <person name="Voolstra C.R."/>
        </authorList>
    </citation>
    <scope>NUCLEOTIDE SEQUENCE [LARGE SCALE GENOMIC DNA]</scope>
    <source>
        <strain evidence="8 9">CCMP2467</strain>
    </source>
</reference>
<keyword evidence="5" id="KW-0732">Signal</keyword>
<dbReference type="PANTHER" id="PTHR31953">
    <property type="entry name" value="BETA-FRUCTOFURANOSIDASE, INSOLUBLE ISOENZYME CWINV1-RELATED"/>
    <property type="match status" value="1"/>
</dbReference>
<comment type="caution">
    <text evidence="8">The sequence shown here is derived from an EMBL/GenBank/DDBJ whole genome shotgun (WGS) entry which is preliminary data.</text>
</comment>
<dbReference type="Gene3D" id="2.115.10.20">
    <property type="entry name" value="Glycosyl hydrolase domain, family 43"/>
    <property type="match status" value="1"/>
</dbReference>
<feature type="domain" description="Glycosyl hydrolase family 32 C-terminal" evidence="7">
    <location>
        <begin position="410"/>
        <end position="471"/>
    </location>
</feature>
<organism evidence="8 9">
    <name type="scientific">Symbiodinium microadriaticum</name>
    <name type="common">Dinoflagellate</name>
    <name type="synonym">Zooxanthella microadriatica</name>
    <dbReference type="NCBI Taxonomy" id="2951"/>
    <lineage>
        <taxon>Eukaryota</taxon>
        <taxon>Sar</taxon>
        <taxon>Alveolata</taxon>
        <taxon>Dinophyceae</taxon>
        <taxon>Suessiales</taxon>
        <taxon>Symbiodiniaceae</taxon>
        <taxon>Symbiodinium</taxon>
    </lineage>
</organism>
<dbReference type="EMBL" id="LSRX01001871">
    <property type="protein sequence ID" value="OLP76994.1"/>
    <property type="molecule type" value="Genomic_DNA"/>
</dbReference>
<comment type="similarity">
    <text evidence="1 4">Belongs to the glycosyl hydrolase 32 family.</text>
</comment>
<keyword evidence="9" id="KW-1185">Reference proteome</keyword>
<sequence length="609" mass="66919">MFQFAMLLLVNAAGGRHVNCRDGPCAPGNDRCIGSSPTYTFHLADPTCDINDPNGPFYDPVHGVYHNFYQIHLALDRNGTGNGPDWGHWVSRDFKKWARMPVAIWNDQWYDNVAIFTGSTTIVDGKPVIMYPGKCQNDPWCGKDGFVYALAVPSNASDPLYTNWSKTGSAFGKNFSNPILSNTGDDPSTAWKTEHGEWRVIGNQACEPEGGNPIYGSMDFVQWYKVGCTSLQAGECPSLFPLPKLTPGSERYLETQGELPNYVHKAGAGPDRLQVGTWTDGRPGPEGLGTVGTWTQLPGSREVSLDIYAGYASKDFWDPVKERRILWLWGRIPSGIQAMPRELTYHAGLKQILYNPVEEIRDLRTHTISRLGSTALQPGQHVILQAAMASEVSLEFAMPSFDTNFSVTLLPSGGSFFLDVVQSANSTPSVKVGFNKNRQPLPLLPDEEKLTMSLFIDGAACEVFFQDGRLAGVVHINATESLEIEASSAAQMVQAVSYGMANIYTSPEEVLATPRLTGMGPPVQETWPGYSKSKMKIAKPKIRRCAAHSFLRMLPRRTAVSYSLQDLGLRSCSERCRVGQAFCLAYRIKRDGSSKETGMDAASRKMAGA</sequence>
<dbReference type="SUPFAM" id="SSF49899">
    <property type="entry name" value="Concanavalin A-like lectins/glucanases"/>
    <property type="match status" value="1"/>
</dbReference>
<dbReference type="GO" id="GO:0004553">
    <property type="term" value="F:hydrolase activity, hydrolyzing O-glycosyl compounds"/>
    <property type="evidence" value="ECO:0007669"/>
    <property type="project" value="InterPro"/>
</dbReference>
<dbReference type="AlphaFoldDB" id="A0A1Q9C240"/>
<evidence type="ECO:0000256" key="1">
    <source>
        <dbReference type="ARBA" id="ARBA00009902"/>
    </source>
</evidence>
<evidence type="ECO:0000313" key="9">
    <source>
        <dbReference type="Proteomes" id="UP000186817"/>
    </source>
</evidence>
<dbReference type="SUPFAM" id="SSF75005">
    <property type="entry name" value="Arabinanase/levansucrase/invertase"/>
    <property type="match status" value="1"/>
</dbReference>
<feature type="chain" id="PRO_5012028262" evidence="5">
    <location>
        <begin position="21"/>
        <end position="609"/>
    </location>
</feature>
<evidence type="ECO:0000256" key="2">
    <source>
        <dbReference type="ARBA" id="ARBA00022801"/>
    </source>
</evidence>
<accession>A0A1Q9C240</accession>
<evidence type="ECO:0000259" key="6">
    <source>
        <dbReference type="Pfam" id="PF00251"/>
    </source>
</evidence>
<evidence type="ECO:0000259" key="7">
    <source>
        <dbReference type="Pfam" id="PF08244"/>
    </source>
</evidence>
<feature type="domain" description="Glycosyl hydrolase family 32 N-terminal" evidence="6">
    <location>
        <begin position="42"/>
        <end position="334"/>
    </location>
</feature>
<keyword evidence="3 4" id="KW-0326">Glycosidase</keyword>
<evidence type="ECO:0000313" key="8">
    <source>
        <dbReference type="EMBL" id="OLP76994.1"/>
    </source>
</evidence>
<proteinExistence type="inferred from homology"/>
<dbReference type="InterPro" id="IPR013320">
    <property type="entry name" value="ConA-like_dom_sf"/>
</dbReference>
<dbReference type="GO" id="GO:0005975">
    <property type="term" value="P:carbohydrate metabolic process"/>
    <property type="evidence" value="ECO:0007669"/>
    <property type="project" value="InterPro"/>
</dbReference>
<dbReference type="InterPro" id="IPR050551">
    <property type="entry name" value="Fructan_Metab_Enzymes"/>
</dbReference>
<dbReference type="Proteomes" id="UP000186817">
    <property type="component" value="Unassembled WGS sequence"/>
</dbReference>
<keyword evidence="2 4" id="KW-0378">Hydrolase</keyword>
<dbReference type="SMART" id="SM00640">
    <property type="entry name" value="Glyco_32"/>
    <property type="match status" value="1"/>
</dbReference>
<dbReference type="OrthoDB" id="202537at2759"/>
<dbReference type="InterPro" id="IPR023296">
    <property type="entry name" value="Glyco_hydro_beta-prop_sf"/>
</dbReference>
<protein>
    <submittedName>
        <fullName evidence="8">Beta-fructofuranosidase, insoluble isoenzyme CWINV4</fullName>
    </submittedName>
</protein>
<evidence type="ECO:0000256" key="4">
    <source>
        <dbReference type="RuleBase" id="RU362110"/>
    </source>
</evidence>
<evidence type="ECO:0000256" key="3">
    <source>
        <dbReference type="ARBA" id="ARBA00023295"/>
    </source>
</evidence>
<dbReference type="Pfam" id="PF08244">
    <property type="entry name" value="Glyco_hydro_32C"/>
    <property type="match status" value="1"/>
</dbReference>
<dbReference type="InterPro" id="IPR001362">
    <property type="entry name" value="Glyco_hydro_32"/>
</dbReference>
<dbReference type="Gene3D" id="2.60.120.560">
    <property type="entry name" value="Exo-inulinase, domain 1"/>
    <property type="match status" value="1"/>
</dbReference>